<sequence>MTTNLALLIIETDGVEFYTDITTGKSGISQTGLATLCGVSRQAVSKLINSLSTHPTSDFLKDLLDKGFRVADLSTKTSSGLILCSSELSVAVIMHYASTGKKEAIFALTKFAAIGFNSWVQSLTGWQSQPQSQPSEPAQLKSWTPPELYPQMTQAEFEAIPIDEQWIYLETPQERKQRQRQELREIGYWTSRKYG</sequence>
<dbReference type="InterPro" id="IPR001387">
    <property type="entry name" value="Cro/C1-type_HTH"/>
</dbReference>
<accession>A0A4P5ZGD7</accession>
<evidence type="ECO:0000313" key="3">
    <source>
        <dbReference type="Proteomes" id="UP000299794"/>
    </source>
</evidence>
<dbReference type="SUPFAM" id="SSF47413">
    <property type="entry name" value="lambda repressor-like DNA-binding domains"/>
    <property type="match status" value="1"/>
</dbReference>
<dbReference type="EMBL" id="BJCD01000053">
    <property type="protein sequence ID" value="GDZ95138.1"/>
    <property type="molecule type" value="Genomic_DNA"/>
</dbReference>
<name>A0A4P5ZGD7_PLAAG</name>
<organism evidence="2 3">
    <name type="scientific">Planktothrix agardhii CCAP 1459/11A</name>
    <dbReference type="NCBI Taxonomy" id="282420"/>
    <lineage>
        <taxon>Bacteria</taxon>
        <taxon>Bacillati</taxon>
        <taxon>Cyanobacteriota</taxon>
        <taxon>Cyanophyceae</taxon>
        <taxon>Oscillatoriophycideae</taxon>
        <taxon>Oscillatoriales</taxon>
        <taxon>Microcoleaceae</taxon>
        <taxon>Planktothrix</taxon>
    </lineage>
</organism>
<comment type="caution">
    <text evidence="2">The sequence shown here is derived from an EMBL/GenBank/DDBJ whole genome shotgun (WGS) entry which is preliminary data.</text>
</comment>
<proteinExistence type="predicted"/>
<evidence type="ECO:0000259" key="1">
    <source>
        <dbReference type="Pfam" id="PF01381"/>
    </source>
</evidence>
<feature type="domain" description="HTH cro/C1-type" evidence="1">
    <location>
        <begin position="25"/>
        <end position="64"/>
    </location>
</feature>
<dbReference type="CDD" id="cd00093">
    <property type="entry name" value="HTH_XRE"/>
    <property type="match status" value="1"/>
</dbReference>
<dbReference type="AlphaFoldDB" id="A0A4P5ZGD7"/>
<dbReference type="Pfam" id="PF01381">
    <property type="entry name" value="HTH_3"/>
    <property type="match status" value="1"/>
</dbReference>
<evidence type="ECO:0000313" key="2">
    <source>
        <dbReference type="EMBL" id="GDZ95138.1"/>
    </source>
</evidence>
<dbReference type="GO" id="GO:0003677">
    <property type="term" value="F:DNA binding"/>
    <property type="evidence" value="ECO:0007669"/>
    <property type="project" value="InterPro"/>
</dbReference>
<dbReference type="RefSeq" id="WP_141295105.1">
    <property type="nucleotide sequence ID" value="NZ_BJCD01000053.1"/>
</dbReference>
<dbReference type="Proteomes" id="UP000299794">
    <property type="component" value="Unassembled WGS sequence"/>
</dbReference>
<reference evidence="3" key="1">
    <citation type="submission" date="2019-02" db="EMBL/GenBank/DDBJ databases">
        <title>Draft genome sequence of Planktothrix agardhii NIES-905.</title>
        <authorList>
            <person name="Yamaguchi H."/>
            <person name="Suzuki S."/>
            <person name="Kawachi M."/>
        </authorList>
    </citation>
    <scope>NUCLEOTIDE SEQUENCE [LARGE SCALE GENOMIC DNA]</scope>
    <source>
        <strain evidence="3">CCAP 1459/11A</strain>
    </source>
</reference>
<gene>
    <name evidence="2" type="ORF">PA905_33770</name>
</gene>
<protein>
    <recommendedName>
        <fullName evidence="1">HTH cro/C1-type domain-containing protein</fullName>
    </recommendedName>
</protein>
<dbReference type="InterPro" id="IPR010982">
    <property type="entry name" value="Lambda_DNA-bd_dom_sf"/>
</dbReference>